<accession>A0A1W6DXA1</accession>
<organism evidence="1 2">
    <name type="scientific">Sphingobium phage Lacusarx</name>
    <dbReference type="NCBI Taxonomy" id="1980139"/>
    <lineage>
        <taxon>Viruses</taxon>
        <taxon>Duplodnaviria</taxon>
        <taxon>Heunggongvirae</taxon>
        <taxon>Uroviricota</taxon>
        <taxon>Caudoviricetes</taxon>
        <taxon>Lacusarxvirus</taxon>
        <taxon>Lacusarxvirus lacusarx</taxon>
    </lineage>
</organism>
<dbReference type="EMBL" id="KY629563">
    <property type="protein sequence ID" value="ARK07402.1"/>
    <property type="molecule type" value="Genomic_DNA"/>
</dbReference>
<evidence type="ECO:0000313" key="1">
    <source>
        <dbReference type="EMBL" id="ARK07402.1"/>
    </source>
</evidence>
<evidence type="ECO:0000313" key="2">
    <source>
        <dbReference type="Proteomes" id="UP000223906"/>
    </source>
</evidence>
<proteinExistence type="predicted"/>
<sequence>MVDSPEPVGARYPRAHTIYVARDETHRQRMIREWGGEGVLMREGVKIIVPGWCYRGHRFRRIFVTDDAIRPPRAYDWFCDFLTHLLPDGNIIYL</sequence>
<keyword evidence="2" id="KW-1185">Reference proteome</keyword>
<protein>
    <submittedName>
        <fullName evidence="1">Uncharacterized protein</fullName>
    </submittedName>
</protein>
<dbReference type="Proteomes" id="UP000223906">
    <property type="component" value="Segment"/>
</dbReference>
<name>A0A1W6DXA1_9CAUD</name>
<reference evidence="1 2" key="1">
    <citation type="submission" date="2017-02" db="EMBL/GenBank/DDBJ databases">
        <title>The first characterized phage against a member of the ecologically important #sphingomonads reveals high dissimilarity against all other known phages.</title>
        <authorList>
            <person name="Nielsen T.K."/>
            <person name="Carstens A.B."/>
            <person name="Kot W."/>
            <person name="Lametsch R."/>
            <person name="Neve H."/>
            <person name="Hansen L.H."/>
        </authorList>
    </citation>
    <scope>NUCLEOTIDE SEQUENCE [LARGE SCALE GENOMIC DNA]</scope>
</reference>
<gene>
    <name evidence="1" type="ORF">LAV_00002</name>
</gene>